<evidence type="ECO:0000313" key="3">
    <source>
        <dbReference type="EnsemblFungi" id="CEF79025"/>
    </source>
</evidence>
<dbReference type="AlphaFoldDB" id="A0A098DKP4"/>
<gene>
    <name evidence="2" type="ORF">FGRAMPH1_01T14443</name>
</gene>
<name>A0A098DKP4_GIBZE</name>
<reference evidence="3 4" key="2">
    <citation type="journal article" date="2010" name="Nature">
        <title>Comparative genomics reveals mobile pathogenicity chromosomes in Fusarium.</title>
        <authorList>
            <person name="Ma L.J."/>
            <person name="van der Does H.C."/>
            <person name="Borkovich K.A."/>
            <person name="Coleman J.J."/>
            <person name="Daboussi M.J."/>
            <person name="Di Pietro A."/>
            <person name="Dufresne M."/>
            <person name="Freitag M."/>
            <person name="Grabherr M."/>
            <person name="Henrissat B."/>
            <person name="Houterman P.M."/>
            <person name="Kang S."/>
            <person name="Shim W.B."/>
            <person name="Woloshuk C."/>
            <person name="Xie X."/>
            <person name="Xu J.R."/>
            <person name="Antoniw J."/>
            <person name="Baker S.E."/>
            <person name="Bluhm B.H."/>
            <person name="Breakspear A."/>
            <person name="Brown D.W."/>
            <person name="Butchko R.A."/>
            <person name="Chapman S."/>
            <person name="Coulson R."/>
            <person name="Coutinho P.M."/>
            <person name="Danchin E.G."/>
            <person name="Diener A."/>
            <person name="Gale L.R."/>
            <person name="Gardiner D.M."/>
            <person name="Goff S."/>
            <person name="Hammond-Kosack K.E."/>
            <person name="Hilburn K."/>
            <person name="Hua-Van A."/>
            <person name="Jonkers W."/>
            <person name="Kazan K."/>
            <person name="Kodira C.D."/>
            <person name="Koehrsen M."/>
            <person name="Kumar L."/>
            <person name="Lee Y.H."/>
            <person name="Li L."/>
            <person name="Manners J.M."/>
            <person name="Miranda-Saavedra D."/>
            <person name="Mukherjee M."/>
            <person name="Park G."/>
            <person name="Park J."/>
            <person name="Park S.Y."/>
            <person name="Proctor R.H."/>
            <person name="Regev A."/>
            <person name="Ruiz-Roldan M.C."/>
            <person name="Sain D."/>
            <person name="Sakthikumar S."/>
            <person name="Sykes S."/>
            <person name="Schwartz D.C."/>
            <person name="Turgeon B.G."/>
            <person name="Wapinski I."/>
            <person name="Yoder O."/>
            <person name="Young S."/>
            <person name="Zeng Q."/>
            <person name="Zhou S."/>
            <person name="Galagan J."/>
            <person name="Cuomo C.A."/>
            <person name="Kistler H.C."/>
            <person name="Rep M."/>
        </authorList>
    </citation>
    <scope>GENOME REANNOTATION</scope>
    <source>
        <strain evidence="4">ATCC MYA-4620 / CBS 123657 / FGSC 9075 / NRRL 31084 / PH-1</strain>
        <strain evidence="3">PH-1 / ATCC MYA-4620 / FGSC 9075 / NRRL 31084</strain>
    </source>
</reference>
<dbReference type="Proteomes" id="UP000070720">
    <property type="component" value="Chromosome 2"/>
</dbReference>
<evidence type="ECO:0000313" key="4">
    <source>
        <dbReference type="Proteomes" id="UP000070720"/>
    </source>
</evidence>
<dbReference type="VEuPathDB" id="FungiDB:FGRAMPH1_01G14443"/>
<evidence type="ECO:0000313" key="2">
    <source>
        <dbReference type="EMBL" id="CEF79025.1"/>
    </source>
</evidence>
<organism evidence="2 4">
    <name type="scientific">Gibberella zeae (strain ATCC MYA-4620 / CBS 123657 / FGSC 9075 / NRRL 31084 / PH-1)</name>
    <name type="common">Wheat head blight fungus</name>
    <name type="synonym">Fusarium graminearum</name>
    <dbReference type="NCBI Taxonomy" id="229533"/>
    <lineage>
        <taxon>Eukaryota</taxon>
        <taxon>Fungi</taxon>
        <taxon>Dikarya</taxon>
        <taxon>Ascomycota</taxon>
        <taxon>Pezizomycotina</taxon>
        <taxon>Sordariomycetes</taxon>
        <taxon>Hypocreomycetidae</taxon>
        <taxon>Hypocreales</taxon>
        <taxon>Nectriaceae</taxon>
        <taxon>Fusarium</taxon>
    </lineage>
</organism>
<dbReference type="InParanoid" id="A0A098DKP4"/>
<proteinExistence type="predicted"/>
<protein>
    <submittedName>
        <fullName evidence="2">Chromosome 2, complete genome</fullName>
    </submittedName>
</protein>
<accession>A0A0E0S6A0</accession>
<keyword evidence="4" id="KW-1185">Reference proteome</keyword>
<reference evidence="2 4" key="3">
    <citation type="journal article" date="2015" name="BMC Genomics">
        <title>The completed genome sequence of the pathogenic ascomycete fungus Fusarium graminearum.</title>
        <authorList>
            <person name="King R."/>
            <person name="Urban M."/>
            <person name="Hammond-Kosack M.C."/>
            <person name="Hassani-Pak K."/>
            <person name="Hammond-Kosack K.E."/>
        </authorList>
    </citation>
    <scope>NUCLEOTIDE SEQUENCE [LARGE SCALE GENOMIC DNA]</scope>
    <source>
        <strain evidence="4">ATCC MYA-4620 / CBS 123657 / FGSC 9075 / NRRL 31084 / PH-1</strain>
        <strain evidence="2">PH-1</strain>
    </source>
</reference>
<sequence>MLPKTPKIRISASGRGPADDPVSAGNDDGPISGFCSPRRLLNGLPRLYGAELGGLPSDGIGRRHGGT</sequence>
<dbReference type="EnsemblFungi" id="CEF79025">
    <property type="protein sequence ID" value="CEF79025"/>
    <property type="gene ID" value="FGRRES_20195"/>
</dbReference>
<evidence type="ECO:0000256" key="1">
    <source>
        <dbReference type="SAM" id="MobiDB-lite"/>
    </source>
</evidence>
<reference evidence="3 4" key="1">
    <citation type="journal article" date="2007" name="Science">
        <title>The Fusarium graminearum genome reveals a link between localized polymorphism and pathogen specialization.</title>
        <authorList>
            <person name="Cuomo C.A."/>
            <person name="Gueldener U."/>
            <person name="Xu J.-R."/>
            <person name="Trail F."/>
            <person name="Turgeon B.G."/>
            <person name="Di Pietro A."/>
            <person name="Walton J.D."/>
            <person name="Ma L.-J."/>
            <person name="Baker S.E."/>
            <person name="Rep M."/>
            <person name="Adam G."/>
            <person name="Antoniw J."/>
            <person name="Baldwin T."/>
            <person name="Calvo S.E."/>
            <person name="Chang Y.-L."/>
            <person name="DeCaprio D."/>
            <person name="Gale L.R."/>
            <person name="Gnerre S."/>
            <person name="Goswami R.S."/>
            <person name="Hammond-Kosack K."/>
            <person name="Harris L.J."/>
            <person name="Hilburn K."/>
            <person name="Kennell J.C."/>
            <person name="Kroken S."/>
            <person name="Magnuson J.K."/>
            <person name="Mannhaupt G."/>
            <person name="Mauceli E.W."/>
            <person name="Mewes H.-W."/>
            <person name="Mitterbauer R."/>
            <person name="Muehlbauer G."/>
            <person name="Muensterkoetter M."/>
            <person name="Nelson D."/>
            <person name="O'Donnell K."/>
            <person name="Ouellet T."/>
            <person name="Qi W."/>
            <person name="Quesneville H."/>
            <person name="Roncero M.I.G."/>
            <person name="Seong K.-Y."/>
            <person name="Tetko I.V."/>
            <person name="Urban M."/>
            <person name="Waalwijk C."/>
            <person name="Ward T.J."/>
            <person name="Yao J."/>
            <person name="Birren B.W."/>
            <person name="Kistler H.C."/>
        </authorList>
    </citation>
    <scope>NUCLEOTIDE SEQUENCE [LARGE SCALE GENOMIC DNA]</scope>
    <source>
        <strain evidence="4">ATCC MYA-4620 / CBS 123657 / FGSC 9075 / NRRL 31084 / PH-1</strain>
        <strain evidence="3">PH-1 / ATCC MYA-4620 / FGSC 9075 / NRRL 31084</strain>
    </source>
</reference>
<reference evidence="3" key="4">
    <citation type="submission" date="2017-01" db="UniProtKB">
        <authorList>
            <consortium name="EnsemblFungi"/>
        </authorList>
    </citation>
    <scope>IDENTIFICATION</scope>
    <source>
        <strain evidence="3">PH-1 / ATCC MYA-4620 / FGSC 9075 / NRRL 31084</strain>
    </source>
</reference>
<dbReference type="EMBL" id="HG970333">
    <property type="protein sequence ID" value="CEF79025.1"/>
    <property type="molecule type" value="Genomic_DNA"/>
</dbReference>
<feature type="region of interest" description="Disordered" evidence="1">
    <location>
        <begin position="1"/>
        <end position="31"/>
    </location>
</feature>
<accession>A0A098DKP4</accession>